<dbReference type="KEGG" id="mpof:MPOR_19360"/>
<organism evidence="1 2">
    <name type="scientific">Mycolicibacterium poriferae</name>
    <dbReference type="NCBI Taxonomy" id="39694"/>
    <lineage>
        <taxon>Bacteria</taxon>
        <taxon>Bacillati</taxon>
        <taxon>Actinomycetota</taxon>
        <taxon>Actinomycetes</taxon>
        <taxon>Mycobacteriales</taxon>
        <taxon>Mycobacteriaceae</taxon>
        <taxon>Mycolicibacterium</taxon>
    </lineage>
</organism>
<evidence type="ECO:0000313" key="1">
    <source>
        <dbReference type="EMBL" id="BBX50910.1"/>
    </source>
</evidence>
<reference evidence="1 2" key="1">
    <citation type="journal article" date="2019" name="Emerg. Microbes Infect.">
        <title>Comprehensive subspecies identification of 175 nontuberculous mycobacteria species based on 7547 genomic profiles.</title>
        <authorList>
            <person name="Matsumoto Y."/>
            <person name="Kinjo T."/>
            <person name="Motooka D."/>
            <person name="Nabeya D."/>
            <person name="Jung N."/>
            <person name="Uechi K."/>
            <person name="Horii T."/>
            <person name="Iida T."/>
            <person name="Fujita J."/>
            <person name="Nakamura S."/>
        </authorList>
    </citation>
    <scope>NUCLEOTIDE SEQUENCE [LARGE SCALE GENOMIC DNA]</scope>
    <source>
        <strain evidence="1 2">JCM 12603</strain>
    </source>
</reference>
<protein>
    <submittedName>
        <fullName evidence="1">Uncharacterized protein</fullName>
    </submittedName>
</protein>
<keyword evidence="2" id="KW-1185">Reference proteome</keyword>
<dbReference type="AlphaFoldDB" id="A0A6N4V9X9"/>
<gene>
    <name evidence="1" type="ORF">MPOR_19360</name>
</gene>
<accession>A0A6N4V9X9</accession>
<dbReference type="EMBL" id="AP022570">
    <property type="protein sequence ID" value="BBX50910.1"/>
    <property type="molecule type" value="Genomic_DNA"/>
</dbReference>
<dbReference type="Proteomes" id="UP000466785">
    <property type="component" value="Chromosome"/>
</dbReference>
<sequence>MRFADEFWSVDVGYPDLDGPQALLAQPLAMPANAFPGGWHTAMLHVTAETCGGAADIALRVAIRDISQP</sequence>
<name>A0A6N4V9X9_9MYCO</name>
<evidence type="ECO:0000313" key="2">
    <source>
        <dbReference type="Proteomes" id="UP000466785"/>
    </source>
</evidence>
<proteinExistence type="predicted"/>